<dbReference type="EMBL" id="JAHWXI010000018">
    <property type="protein sequence ID" value="MDN4465396.1"/>
    <property type="molecule type" value="Genomic_DNA"/>
</dbReference>
<dbReference type="InterPro" id="IPR023772">
    <property type="entry name" value="DNA-bd_HTH_TetR-type_CS"/>
</dbReference>
<dbReference type="PANTHER" id="PTHR30055">
    <property type="entry name" value="HTH-TYPE TRANSCRIPTIONAL REGULATOR RUTR"/>
    <property type="match status" value="1"/>
</dbReference>
<dbReference type="Pfam" id="PF00440">
    <property type="entry name" value="TetR_N"/>
    <property type="match status" value="2"/>
</dbReference>
<dbReference type="PANTHER" id="PTHR30055:SF234">
    <property type="entry name" value="HTH-TYPE TRANSCRIPTIONAL REGULATOR BETI"/>
    <property type="match status" value="1"/>
</dbReference>
<dbReference type="Proteomes" id="UP001172731">
    <property type="component" value="Unassembled WGS sequence"/>
</dbReference>
<keyword evidence="3" id="KW-0804">Transcription</keyword>
<accession>A0ABT8FW31</accession>
<dbReference type="InterPro" id="IPR009057">
    <property type="entry name" value="Homeodomain-like_sf"/>
</dbReference>
<dbReference type="InterPro" id="IPR001647">
    <property type="entry name" value="HTH_TetR"/>
</dbReference>
<dbReference type="PROSITE" id="PS01081">
    <property type="entry name" value="HTH_TETR_1"/>
    <property type="match status" value="1"/>
</dbReference>
<dbReference type="InterPro" id="IPR050109">
    <property type="entry name" value="HTH-type_TetR-like_transc_reg"/>
</dbReference>
<organism evidence="7 8">
    <name type="scientific">Microbacterium aurantiacum</name>
    <dbReference type="NCBI Taxonomy" id="162393"/>
    <lineage>
        <taxon>Bacteria</taxon>
        <taxon>Bacillati</taxon>
        <taxon>Actinomycetota</taxon>
        <taxon>Actinomycetes</taxon>
        <taxon>Micrococcales</taxon>
        <taxon>Microbacteriaceae</taxon>
        <taxon>Microbacterium</taxon>
    </lineage>
</organism>
<feature type="domain" description="HTH tetR-type" evidence="6">
    <location>
        <begin position="24"/>
        <end position="84"/>
    </location>
</feature>
<keyword evidence="8" id="KW-1185">Reference proteome</keyword>
<evidence type="ECO:0000313" key="8">
    <source>
        <dbReference type="Proteomes" id="UP001172731"/>
    </source>
</evidence>
<gene>
    <name evidence="7" type="ORF">KZC48_13460</name>
</gene>
<evidence type="ECO:0000256" key="5">
    <source>
        <dbReference type="SAM" id="MobiDB-lite"/>
    </source>
</evidence>
<dbReference type="RefSeq" id="WP_301135325.1">
    <property type="nucleotide sequence ID" value="NZ_BAAAUQ010000016.1"/>
</dbReference>
<evidence type="ECO:0000313" key="7">
    <source>
        <dbReference type="EMBL" id="MDN4465396.1"/>
    </source>
</evidence>
<feature type="region of interest" description="Disordered" evidence="5">
    <location>
        <begin position="1"/>
        <end position="23"/>
    </location>
</feature>
<comment type="caution">
    <text evidence="7">The sequence shown here is derived from an EMBL/GenBank/DDBJ whole genome shotgun (WGS) entry which is preliminary data.</text>
</comment>
<evidence type="ECO:0000256" key="2">
    <source>
        <dbReference type="ARBA" id="ARBA00023125"/>
    </source>
</evidence>
<dbReference type="SUPFAM" id="SSF46689">
    <property type="entry name" value="Homeodomain-like"/>
    <property type="match status" value="2"/>
</dbReference>
<name>A0ABT8FW31_9MICO</name>
<dbReference type="PRINTS" id="PR00455">
    <property type="entry name" value="HTHTETR"/>
</dbReference>
<proteinExistence type="predicted"/>
<dbReference type="Gene3D" id="1.10.10.60">
    <property type="entry name" value="Homeodomain-like"/>
    <property type="match status" value="1"/>
</dbReference>
<feature type="DNA-binding region" description="H-T-H motif" evidence="4">
    <location>
        <begin position="47"/>
        <end position="66"/>
    </location>
</feature>
<evidence type="ECO:0000259" key="6">
    <source>
        <dbReference type="PROSITE" id="PS50977"/>
    </source>
</evidence>
<evidence type="ECO:0000256" key="4">
    <source>
        <dbReference type="PROSITE-ProRule" id="PRU00335"/>
    </source>
</evidence>
<evidence type="ECO:0000256" key="1">
    <source>
        <dbReference type="ARBA" id="ARBA00023015"/>
    </source>
</evidence>
<feature type="DNA-binding region" description="H-T-H motif" evidence="4">
    <location>
        <begin position="282"/>
        <end position="301"/>
    </location>
</feature>
<protein>
    <submittedName>
        <fullName evidence="7">TetR/AcrR family transcriptional regulator</fullName>
    </submittedName>
</protein>
<reference evidence="7" key="1">
    <citation type="submission" date="2021-06" db="EMBL/GenBank/DDBJ databases">
        <title>Genome-based taxonomic framework of Microbacterium strains isolated from marine environment, the description of four new species and reclassification of four preexisting species.</title>
        <authorList>
            <person name="Lee S.D."/>
            <person name="Kim S.-M."/>
            <person name="Byeon Y.-S."/>
            <person name="Yang H.L."/>
            <person name="Kim I.S."/>
        </authorList>
    </citation>
    <scope>NUCLEOTIDE SEQUENCE</scope>
    <source>
        <strain evidence="7">KACC 20510</strain>
    </source>
</reference>
<keyword evidence="2 4" id="KW-0238">DNA-binding</keyword>
<evidence type="ECO:0000256" key="3">
    <source>
        <dbReference type="ARBA" id="ARBA00023163"/>
    </source>
</evidence>
<dbReference type="PROSITE" id="PS50977">
    <property type="entry name" value="HTH_TETR_2"/>
    <property type="match status" value="2"/>
</dbReference>
<keyword evidence="1" id="KW-0805">Transcription regulation</keyword>
<feature type="domain" description="HTH tetR-type" evidence="6">
    <location>
        <begin position="259"/>
        <end position="319"/>
    </location>
</feature>
<sequence length="466" mass="51880">MRAEVGQRRASYGPGSPQVGSRGAQTLEGILDASLEVFADKGYHDTTIQDIVAKLGISRAALYQYFESKEKIFVELLEVCGAAVVDVIRQLGELGPDAAGFANLRWWLAEWSRVYDRYATMFIEWANIDAPGAPVGSLVSQFNTHFNRRVAQRLIEGGISGVDAHDTAIVLTGVILRWNYVRHSNRNNQRDVAEQDYYFAVLVQLMLFPETPGEATRGGRDVLRRWSQHRVGGRLVTRNSGALPAPYRNRTEGLTARSAGTIRALVTSAARSFASRGYQRTSIDEVVSAAGFARGTFYKYFDAKLELLVALADICAQESIAGSRRLEYMSREDFGSEFVDWCGSTLTMSQEFRSVYRAWLERSPHSPELLELRRGVVDAIERALFIQLSGVDRGHALELHSCLVFLIALFDQMPDSFELNRQSHSHDYMARFLAVLLDRAIFGRDLVVDLTDASHALVARGAIGTA</sequence>
<dbReference type="Gene3D" id="1.10.357.10">
    <property type="entry name" value="Tetracycline Repressor, domain 2"/>
    <property type="match status" value="2"/>
</dbReference>